<dbReference type="SMART" id="SM00327">
    <property type="entry name" value="VWA"/>
    <property type="match status" value="1"/>
</dbReference>
<dbReference type="InterPro" id="IPR010734">
    <property type="entry name" value="Copine_C"/>
</dbReference>
<reference evidence="2" key="1">
    <citation type="journal article" date="2023" name="Mol. Biol. Evol.">
        <title>Third-Generation Sequencing Reveals the Adaptive Role of the Epigenome in Three Deep-Sea Polychaetes.</title>
        <authorList>
            <person name="Perez M."/>
            <person name="Aroh O."/>
            <person name="Sun Y."/>
            <person name="Lan Y."/>
            <person name="Juniper S.K."/>
            <person name="Young C.R."/>
            <person name="Angers B."/>
            <person name="Qian P.Y."/>
        </authorList>
    </citation>
    <scope>NUCLEOTIDE SEQUENCE</scope>
    <source>
        <strain evidence="2">R07B-5</strain>
    </source>
</reference>
<evidence type="ECO:0000313" key="3">
    <source>
        <dbReference type="Proteomes" id="UP001209878"/>
    </source>
</evidence>
<proteinExistence type="predicted"/>
<evidence type="ECO:0000313" key="2">
    <source>
        <dbReference type="EMBL" id="KAK2184813.1"/>
    </source>
</evidence>
<dbReference type="GO" id="GO:0005634">
    <property type="term" value="C:nucleus"/>
    <property type="evidence" value="ECO:0007669"/>
    <property type="project" value="TreeGrafter"/>
</dbReference>
<dbReference type="EMBL" id="JAODUO010000252">
    <property type="protein sequence ID" value="KAK2184813.1"/>
    <property type="molecule type" value="Genomic_DNA"/>
</dbReference>
<protein>
    <recommendedName>
        <fullName evidence="1">VWFA domain-containing protein</fullName>
    </recommendedName>
</protein>
<dbReference type="InterPro" id="IPR052079">
    <property type="entry name" value="E3_ligase/Copine_domain"/>
</dbReference>
<accession>A0AAD9NYI0</accession>
<dbReference type="GO" id="GO:0004842">
    <property type="term" value="F:ubiquitin-protein transferase activity"/>
    <property type="evidence" value="ECO:0007669"/>
    <property type="project" value="TreeGrafter"/>
</dbReference>
<dbReference type="Pfam" id="PF07002">
    <property type="entry name" value="Copine"/>
    <property type="match status" value="1"/>
</dbReference>
<keyword evidence="3" id="KW-1185">Reference proteome</keyword>
<comment type="caution">
    <text evidence="2">The sequence shown here is derived from an EMBL/GenBank/DDBJ whole genome shotgun (WGS) entry which is preliminary data.</text>
</comment>
<dbReference type="PANTHER" id="PTHR45751">
    <property type="entry name" value="COPINE FAMILY PROTEIN 1"/>
    <property type="match status" value="1"/>
</dbReference>
<sequence length="317" mass="35062">MILTITFTASVAAAAAAATYIYINRRPRVGKRHKSKFHEDDDAQIYVAMSSNALRCYSMSGEDLVLFDTLGEVSDAIREAGLVECQLIIGIDFTASNLTQGEMTFGGRGLHSIEANVENPYQQVIRIIGHTLAPFNETGIIRGFGFGDSETKDTSVFELDPQLHFCNGFKELLAAYNETAQRVTMSGPTNFAPLIHRAINIVRREKKYHILVIIADGQVVDEVRTRNAIVAAAMWPISIIMVGVGDGPWSMMEAFDAGLPARKFDNFHFVDFNEIIKGSNDPDYEFALNALMEIPKQYIAIKNSRLLSGSDSRDNLA</sequence>
<organism evidence="2 3">
    <name type="scientific">Ridgeia piscesae</name>
    <name type="common">Tubeworm</name>
    <dbReference type="NCBI Taxonomy" id="27915"/>
    <lineage>
        <taxon>Eukaryota</taxon>
        <taxon>Metazoa</taxon>
        <taxon>Spiralia</taxon>
        <taxon>Lophotrochozoa</taxon>
        <taxon>Annelida</taxon>
        <taxon>Polychaeta</taxon>
        <taxon>Sedentaria</taxon>
        <taxon>Canalipalpata</taxon>
        <taxon>Sabellida</taxon>
        <taxon>Siboglinidae</taxon>
        <taxon>Ridgeia</taxon>
    </lineage>
</organism>
<dbReference type="AlphaFoldDB" id="A0AAD9NYI0"/>
<feature type="domain" description="VWFA" evidence="1">
    <location>
        <begin position="84"/>
        <end position="274"/>
    </location>
</feature>
<dbReference type="Proteomes" id="UP001209878">
    <property type="component" value="Unassembled WGS sequence"/>
</dbReference>
<dbReference type="Gene3D" id="3.40.50.410">
    <property type="entry name" value="von Willebrand factor, type A domain"/>
    <property type="match status" value="1"/>
</dbReference>
<gene>
    <name evidence="2" type="ORF">NP493_252g05056</name>
</gene>
<dbReference type="PANTHER" id="PTHR45751:SF11">
    <property type="entry name" value="COPINE FAMILY PROTEIN 2"/>
    <property type="match status" value="1"/>
</dbReference>
<dbReference type="SUPFAM" id="SSF53300">
    <property type="entry name" value="vWA-like"/>
    <property type="match status" value="1"/>
</dbReference>
<evidence type="ECO:0000259" key="1">
    <source>
        <dbReference type="SMART" id="SM00327"/>
    </source>
</evidence>
<name>A0AAD9NYI0_RIDPI</name>
<dbReference type="InterPro" id="IPR002035">
    <property type="entry name" value="VWF_A"/>
</dbReference>
<dbReference type="InterPro" id="IPR036465">
    <property type="entry name" value="vWFA_dom_sf"/>
</dbReference>
<dbReference type="GO" id="GO:0016567">
    <property type="term" value="P:protein ubiquitination"/>
    <property type="evidence" value="ECO:0007669"/>
    <property type="project" value="TreeGrafter"/>
</dbReference>